<proteinExistence type="inferred from homology"/>
<dbReference type="KEGG" id="trd:THERU_04885"/>
<dbReference type="HOGENOM" id="CLU_049733_0_0_0"/>
<protein>
    <submittedName>
        <fullName evidence="4">Hydrogenase assembly protein HupF</fullName>
    </submittedName>
</protein>
<dbReference type="PANTHER" id="PTHR30303">
    <property type="entry name" value="HYDROGENASE ISOENZYMES FORMATION PROTEIN HYPE"/>
    <property type="match status" value="1"/>
</dbReference>
<sequence>MERVLLLHGGGGEGTWKLIRKVFLKYFDNQYLSKLEDAAILELNGKVAYTTDGFTVKPIFFKGGNIGKLAIAGTVNDLVVMGAKPLYLSVSFVIEEGFPLMTLEKIVQSMKEEAQKTGVVVVAGDTKVVPKGNLDGIFISTSGIGKVIYEGLSASNVKPGDIIIASGSLGDHGACILAEREGFDIEIESDCASLWDLVKNVLSVGAEIHAMRDPTRGGLSAVLHEWASSSKVSFVIEEENIPVKEPVRGLCEFLGLEPYHLACEGRVIIAVKEEDAEKVLQALKEHPLGRDSAIIGRAVPVEKRPEVLLKTAYNTLRHLEPPTGELLPRIC</sequence>
<dbReference type="RefSeq" id="WP_025306142.1">
    <property type="nucleotide sequence ID" value="NZ_CP007028.1"/>
</dbReference>
<dbReference type="Pfam" id="PF02769">
    <property type="entry name" value="AIRS_C"/>
    <property type="match status" value="1"/>
</dbReference>
<evidence type="ECO:0000256" key="1">
    <source>
        <dbReference type="ARBA" id="ARBA00006243"/>
    </source>
</evidence>
<dbReference type="PANTHER" id="PTHR30303:SF0">
    <property type="entry name" value="CARBAMOYL DEHYDRATASE HYPE"/>
    <property type="match status" value="1"/>
</dbReference>
<evidence type="ECO:0000259" key="3">
    <source>
        <dbReference type="Pfam" id="PF02769"/>
    </source>
</evidence>
<dbReference type="PATRIC" id="fig|75906.3.peg.952"/>
<gene>
    <name evidence="4" type="ORF">THERU_04885</name>
</gene>
<dbReference type="NCBIfam" id="TIGR02124">
    <property type="entry name" value="hypE"/>
    <property type="match status" value="1"/>
</dbReference>
<dbReference type="STRING" id="75906.THERU_04885"/>
<accession>W0DFT1</accession>
<feature type="domain" description="PurM-like C-terminal" evidence="3">
    <location>
        <begin position="158"/>
        <end position="301"/>
    </location>
</feature>
<dbReference type="InterPro" id="IPR036921">
    <property type="entry name" value="PurM-like_N_sf"/>
</dbReference>
<evidence type="ECO:0000313" key="5">
    <source>
        <dbReference type="Proteomes" id="UP000018914"/>
    </source>
</evidence>
<dbReference type="CDD" id="cd02197">
    <property type="entry name" value="HypE"/>
    <property type="match status" value="1"/>
</dbReference>
<dbReference type="InterPro" id="IPR016188">
    <property type="entry name" value="PurM-like_N"/>
</dbReference>
<dbReference type="PIRSF" id="PIRSF005644">
    <property type="entry name" value="Hdrgns_mtr_HypE"/>
    <property type="match status" value="1"/>
</dbReference>
<dbReference type="OrthoDB" id="9801934at2"/>
<evidence type="ECO:0000313" key="4">
    <source>
        <dbReference type="EMBL" id="AHE96112.1"/>
    </source>
</evidence>
<dbReference type="Gene3D" id="3.90.650.10">
    <property type="entry name" value="PurM-like C-terminal domain"/>
    <property type="match status" value="1"/>
</dbReference>
<dbReference type="InterPro" id="IPR036676">
    <property type="entry name" value="PurM-like_C_sf"/>
</dbReference>
<comment type="similarity">
    <text evidence="1">Belongs to the HypE family.</text>
</comment>
<dbReference type="GO" id="GO:0051604">
    <property type="term" value="P:protein maturation"/>
    <property type="evidence" value="ECO:0007669"/>
    <property type="project" value="TreeGrafter"/>
</dbReference>
<dbReference type="AlphaFoldDB" id="W0DFT1"/>
<organism evidence="5">
    <name type="scientific">Thermocrinis ruber</name>
    <dbReference type="NCBI Taxonomy" id="75906"/>
    <lineage>
        <taxon>Bacteria</taxon>
        <taxon>Pseudomonadati</taxon>
        <taxon>Aquificota</taxon>
        <taxon>Aquificia</taxon>
        <taxon>Aquificales</taxon>
        <taxon>Aquificaceae</taxon>
        <taxon>Thermocrinis</taxon>
    </lineage>
</organism>
<dbReference type="EMBL" id="CP007028">
    <property type="protein sequence ID" value="AHE96112.1"/>
    <property type="molecule type" value="Genomic_DNA"/>
</dbReference>
<feature type="domain" description="PurM-like N-terminal" evidence="2">
    <location>
        <begin position="36"/>
        <end position="147"/>
    </location>
</feature>
<name>W0DFT1_9AQUI</name>
<dbReference type="SUPFAM" id="SSF55326">
    <property type="entry name" value="PurM N-terminal domain-like"/>
    <property type="match status" value="1"/>
</dbReference>
<dbReference type="Gene3D" id="3.30.1330.10">
    <property type="entry name" value="PurM-like, N-terminal domain"/>
    <property type="match status" value="1"/>
</dbReference>
<keyword evidence="5" id="KW-1185">Reference proteome</keyword>
<dbReference type="Proteomes" id="UP000018914">
    <property type="component" value="Chromosome"/>
</dbReference>
<dbReference type="InterPro" id="IPR011854">
    <property type="entry name" value="HypE"/>
</dbReference>
<evidence type="ECO:0000259" key="2">
    <source>
        <dbReference type="Pfam" id="PF00586"/>
    </source>
</evidence>
<dbReference type="InterPro" id="IPR010918">
    <property type="entry name" value="PurM-like_C_dom"/>
</dbReference>
<dbReference type="eggNOG" id="COG0309">
    <property type="taxonomic scope" value="Bacteria"/>
</dbReference>
<reference evidence="4 5" key="1">
    <citation type="submission" date="2013-12" db="EMBL/GenBank/DDBJ databases">
        <authorList>
            <consortium name="DOE Joint Genome Institute"/>
            <person name="Eisen J."/>
            <person name="Huntemann M."/>
            <person name="Han J."/>
            <person name="Chen A."/>
            <person name="Kyrpides N."/>
            <person name="Mavromatis K."/>
            <person name="Markowitz V."/>
            <person name="Palaniappan K."/>
            <person name="Ivanova N."/>
            <person name="Schaumberg A."/>
            <person name="Pati A."/>
            <person name="Liolios K."/>
            <person name="Nordberg H.P."/>
            <person name="Cantor M.N."/>
            <person name="Hua S.X."/>
            <person name="Woyke T."/>
        </authorList>
    </citation>
    <scope>NUCLEOTIDE SEQUENCE [LARGE SCALE GENOMIC DNA]</scope>
    <source>
        <strain evidence="4 5">DSM 23557</strain>
    </source>
</reference>
<dbReference type="SUPFAM" id="SSF56042">
    <property type="entry name" value="PurM C-terminal domain-like"/>
    <property type="match status" value="1"/>
</dbReference>
<dbReference type="Pfam" id="PF00586">
    <property type="entry name" value="AIRS"/>
    <property type="match status" value="1"/>
</dbReference>